<gene>
    <name evidence="2" type="primary">A02g507510.1_BraROA</name>
    <name evidence="2" type="ORF">IGI04_007164</name>
</gene>
<organism evidence="2 3">
    <name type="scientific">Brassica rapa subsp. trilocularis</name>
    <dbReference type="NCBI Taxonomy" id="1813537"/>
    <lineage>
        <taxon>Eukaryota</taxon>
        <taxon>Viridiplantae</taxon>
        <taxon>Streptophyta</taxon>
        <taxon>Embryophyta</taxon>
        <taxon>Tracheophyta</taxon>
        <taxon>Spermatophyta</taxon>
        <taxon>Magnoliopsida</taxon>
        <taxon>eudicotyledons</taxon>
        <taxon>Gunneridae</taxon>
        <taxon>Pentapetalae</taxon>
        <taxon>rosids</taxon>
        <taxon>malvids</taxon>
        <taxon>Brassicales</taxon>
        <taxon>Brassicaceae</taxon>
        <taxon>Brassiceae</taxon>
        <taxon>Brassica</taxon>
    </lineage>
</organism>
<feature type="region of interest" description="Disordered" evidence="1">
    <location>
        <begin position="1"/>
        <end position="29"/>
    </location>
</feature>
<dbReference type="Proteomes" id="UP000823674">
    <property type="component" value="Chromosome A02"/>
</dbReference>
<accession>A0ABQ7NLA1</accession>
<dbReference type="EMBL" id="JADBGQ010000002">
    <property type="protein sequence ID" value="KAG5410845.1"/>
    <property type="molecule type" value="Genomic_DNA"/>
</dbReference>
<evidence type="ECO:0000256" key="1">
    <source>
        <dbReference type="SAM" id="MobiDB-lite"/>
    </source>
</evidence>
<reference evidence="2 3" key="1">
    <citation type="submission" date="2021-03" db="EMBL/GenBank/DDBJ databases">
        <authorList>
            <person name="King G.J."/>
            <person name="Bancroft I."/>
            <person name="Baten A."/>
            <person name="Bloomfield J."/>
            <person name="Borpatragohain P."/>
            <person name="He Z."/>
            <person name="Irish N."/>
            <person name="Irwin J."/>
            <person name="Liu K."/>
            <person name="Mauleon R.P."/>
            <person name="Moore J."/>
            <person name="Morris R."/>
            <person name="Ostergaard L."/>
            <person name="Wang B."/>
            <person name="Wells R."/>
        </authorList>
    </citation>
    <scope>NUCLEOTIDE SEQUENCE [LARGE SCALE GENOMIC DNA]</scope>
    <source>
        <strain evidence="2">R-o-18</strain>
        <tissue evidence="2">Leaf</tissue>
    </source>
</reference>
<evidence type="ECO:0000313" key="2">
    <source>
        <dbReference type="EMBL" id="KAG5410845.1"/>
    </source>
</evidence>
<proteinExistence type="predicted"/>
<feature type="region of interest" description="Disordered" evidence="1">
    <location>
        <begin position="72"/>
        <end position="98"/>
    </location>
</feature>
<protein>
    <recommendedName>
        <fullName evidence="4">SMP domain-containing protein</fullName>
    </recommendedName>
</protein>
<name>A0ABQ7NLA1_BRACM</name>
<evidence type="ECO:0008006" key="4">
    <source>
        <dbReference type="Google" id="ProtNLM"/>
    </source>
</evidence>
<feature type="compositionally biased region" description="Polar residues" evidence="1">
    <location>
        <begin position="72"/>
        <end position="84"/>
    </location>
</feature>
<keyword evidence="3" id="KW-1185">Reference proteome</keyword>
<evidence type="ECO:0000313" key="3">
    <source>
        <dbReference type="Proteomes" id="UP000823674"/>
    </source>
</evidence>
<sequence>MAEGDSDIEGDKTLIEISPATANDLPLSPKMHLGVRSRTLERSQDVLEQGEGVVEVVEKAAVTEKEALENTKAVSSGGNLTGRVSESGGNGKEVMNGEEIKKCNSSKAKLFPPIGNHVSSEGRRNSASLSNGFFVPQDLR</sequence>
<comment type="caution">
    <text evidence="2">The sequence shown here is derived from an EMBL/GenBank/DDBJ whole genome shotgun (WGS) entry which is preliminary data.</text>
</comment>
<feature type="region of interest" description="Disordered" evidence="1">
    <location>
        <begin position="111"/>
        <end position="140"/>
    </location>
</feature>